<evidence type="ECO:0000256" key="7">
    <source>
        <dbReference type="ARBA" id="ARBA00049183"/>
    </source>
</evidence>
<keyword evidence="13" id="KW-1185">Reference proteome</keyword>
<evidence type="ECO:0000256" key="9">
    <source>
        <dbReference type="PIRSR" id="PIRSR639901-2"/>
    </source>
</evidence>
<feature type="active site" description="Proton acceptor" evidence="8">
    <location>
        <position position="68"/>
    </location>
</feature>
<evidence type="ECO:0000256" key="2">
    <source>
        <dbReference type="ARBA" id="ARBA00004713"/>
    </source>
</evidence>
<protein>
    <recommendedName>
        <fullName evidence="4 10">3-deoxy-D-manno-octulosonic acid transferase</fullName>
        <shortName evidence="10">Kdo transferase</shortName>
        <ecNumber evidence="3 10">2.4.99.12</ecNumber>
    </recommendedName>
    <alternativeName>
        <fullName evidence="6 10">Lipid IV(A) 3-deoxy-D-manno-octulosonic acid transferase</fullName>
    </alternativeName>
</protein>
<feature type="domain" description="3-deoxy-D-manno-octulosonic-acid transferase N-terminal" evidence="11">
    <location>
        <begin position="41"/>
        <end position="212"/>
    </location>
</feature>
<dbReference type="GO" id="GO:0043842">
    <property type="term" value="F:Kdo transferase activity"/>
    <property type="evidence" value="ECO:0007669"/>
    <property type="project" value="UniProtKB-EC"/>
</dbReference>
<keyword evidence="5 10" id="KW-0808">Transferase</keyword>
<evidence type="ECO:0000313" key="13">
    <source>
        <dbReference type="Proteomes" id="UP000474757"/>
    </source>
</evidence>
<accession>A0A6B2JN84</accession>
<evidence type="ECO:0000256" key="4">
    <source>
        <dbReference type="ARBA" id="ARBA00019077"/>
    </source>
</evidence>
<evidence type="ECO:0000256" key="1">
    <source>
        <dbReference type="ARBA" id="ARBA00003394"/>
    </source>
</evidence>
<evidence type="ECO:0000256" key="6">
    <source>
        <dbReference type="ARBA" id="ARBA00031445"/>
    </source>
</evidence>
<evidence type="ECO:0000256" key="3">
    <source>
        <dbReference type="ARBA" id="ARBA00012621"/>
    </source>
</evidence>
<dbReference type="GO" id="GO:0009245">
    <property type="term" value="P:lipid A biosynthetic process"/>
    <property type="evidence" value="ECO:0007669"/>
    <property type="project" value="TreeGrafter"/>
</dbReference>
<reference evidence="12 13" key="1">
    <citation type="submission" date="2020-02" db="EMBL/GenBank/DDBJ databases">
        <title>Pseudoroseicyclus tamarix, sp. nov., isolated from offshore sediment of a Tamarix chinensis forest.</title>
        <authorList>
            <person name="Gai Y."/>
        </authorList>
    </citation>
    <scope>NUCLEOTIDE SEQUENCE [LARGE SCALE GENOMIC DNA]</scope>
    <source>
        <strain evidence="12 13">CLL3-39</strain>
    </source>
</reference>
<keyword evidence="10" id="KW-0472">Membrane</keyword>
<dbReference type="AlphaFoldDB" id="A0A6B2JN84"/>
<dbReference type="InterPro" id="IPR038107">
    <property type="entry name" value="Glycos_transf_N_sf"/>
</dbReference>
<dbReference type="EMBL" id="JAAGAB010000001">
    <property type="protein sequence ID" value="NDV00127.1"/>
    <property type="molecule type" value="Genomic_DNA"/>
</dbReference>
<dbReference type="Gene3D" id="3.40.50.11720">
    <property type="entry name" value="3-Deoxy-D-manno-octulosonic-acid transferase, N-terminal domain"/>
    <property type="match status" value="1"/>
</dbReference>
<comment type="pathway">
    <text evidence="2 10">Bacterial outer membrane biogenesis; LPS core biosynthesis.</text>
</comment>
<evidence type="ECO:0000256" key="8">
    <source>
        <dbReference type="PIRSR" id="PIRSR639901-1"/>
    </source>
</evidence>
<comment type="subcellular location">
    <subcellularLocation>
        <location evidence="10">Cell membrane</location>
    </subcellularLocation>
</comment>
<comment type="function">
    <text evidence="1 10">Involved in lipopolysaccharide (LPS) biosynthesis. Catalyzes the transfer of 3-deoxy-D-manno-octulosonate (Kdo) residue(s) from CMP-Kdo to lipid IV(A), the tetraacyldisaccharide-1,4'-bisphosphate precursor of lipid A.</text>
</comment>
<proteinExistence type="inferred from homology"/>
<name>A0A6B2JN84_9RHOB</name>
<comment type="catalytic activity">
    <reaction evidence="7 10">
        <text>lipid IVA (E. coli) + CMP-3-deoxy-beta-D-manno-octulosonate = alpha-Kdo-(2-&gt;6)-lipid IVA (E. coli) + CMP + H(+)</text>
        <dbReference type="Rhea" id="RHEA:28066"/>
        <dbReference type="ChEBI" id="CHEBI:15378"/>
        <dbReference type="ChEBI" id="CHEBI:58603"/>
        <dbReference type="ChEBI" id="CHEBI:60364"/>
        <dbReference type="ChEBI" id="CHEBI:60377"/>
        <dbReference type="ChEBI" id="CHEBI:85987"/>
        <dbReference type="EC" id="2.4.99.12"/>
    </reaction>
</comment>
<dbReference type="Gene3D" id="3.40.50.2000">
    <property type="entry name" value="Glycogen Phosphorylase B"/>
    <property type="match status" value="1"/>
</dbReference>
<dbReference type="RefSeq" id="WP_163890152.1">
    <property type="nucleotide sequence ID" value="NZ_JAAFYS010000001.1"/>
</dbReference>
<sequence length="414" mass="42650">MNPPAGTPLLTAYCTAANLAAPLLLRSVARGLARAGVPGERIAERDGRASLPRPEGRLVWLHGASVGEGLSLLPLASELRRRGSGVMLTTGTAAAAEILPARLPEGALHQFAPLDAAGPLRRFLGHWRPDAVAFAESEIWPQTILRLSARGVPLALVNARLSARSAARWQGRATSAARLFSAFGLVAAQGPQNAARLTALGAAAVFDGGDAKAAAPPPPADEGELAALRAALGERPVWAAISTHPGEEELVLRAHEAVRAERPDALLLLVPRHVERAGPVAALAGGPPRRSAGERPAGPVYLADSFGETGLWMRLAGAVFLGGSLVPVGGHNPWEPARLSRPLLHGRHVESAAPAYAALTRAGAAREVTAESLGAAVLAALRGDGPDGAAGAEVAEVEAERFRAALDRVAGFLA</sequence>
<evidence type="ECO:0000256" key="5">
    <source>
        <dbReference type="ARBA" id="ARBA00022679"/>
    </source>
</evidence>
<dbReference type="UniPathway" id="UPA00958"/>
<evidence type="ECO:0000313" key="12">
    <source>
        <dbReference type="EMBL" id="NDV00127.1"/>
    </source>
</evidence>
<evidence type="ECO:0000259" key="11">
    <source>
        <dbReference type="Pfam" id="PF04413"/>
    </source>
</evidence>
<dbReference type="GO" id="GO:0009244">
    <property type="term" value="P:lipopolysaccharide core region biosynthetic process"/>
    <property type="evidence" value="ECO:0007669"/>
    <property type="project" value="UniProtKB-UniRule"/>
</dbReference>
<keyword evidence="10" id="KW-1003">Cell membrane</keyword>
<dbReference type="EC" id="2.4.99.12" evidence="3 10"/>
<feature type="site" description="Transition state stabilizer" evidence="9">
    <location>
        <position position="136"/>
    </location>
</feature>
<dbReference type="Proteomes" id="UP000474757">
    <property type="component" value="Unassembled WGS sequence"/>
</dbReference>
<keyword evidence="10" id="KW-0448">Lipopolysaccharide biosynthesis</keyword>
<dbReference type="Pfam" id="PF04413">
    <property type="entry name" value="Glycos_transf_N"/>
    <property type="match status" value="1"/>
</dbReference>
<evidence type="ECO:0000256" key="10">
    <source>
        <dbReference type="RuleBase" id="RU365103"/>
    </source>
</evidence>
<dbReference type="PANTHER" id="PTHR42755">
    <property type="entry name" value="3-DEOXY-MANNO-OCTULOSONATE CYTIDYLYLTRANSFERASE"/>
    <property type="match status" value="1"/>
</dbReference>
<dbReference type="InterPro" id="IPR039901">
    <property type="entry name" value="Kdotransferase"/>
</dbReference>
<feature type="site" description="Transition state stabilizer" evidence="9">
    <location>
        <position position="212"/>
    </location>
</feature>
<comment type="caution">
    <text evidence="12">The sequence shown here is derived from an EMBL/GenBank/DDBJ whole genome shotgun (WGS) entry which is preliminary data.</text>
</comment>
<dbReference type="InterPro" id="IPR007507">
    <property type="entry name" value="Glycos_transf_N"/>
</dbReference>
<organism evidence="12 13">
    <name type="scientific">Pseudoroseicyclus tamaricis</name>
    <dbReference type="NCBI Taxonomy" id="2705421"/>
    <lineage>
        <taxon>Bacteria</taxon>
        <taxon>Pseudomonadati</taxon>
        <taxon>Pseudomonadota</taxon>
        <taxon>Alphaproteobacteria</taxon>
        <taxon>Rhodobacterales</taxon>
        <taxon>Paracoccaceae</taxon>
        <taxon>Pseudoroseicyclus</taxon>
    </lineage>
</organism>
<dbReference type="GO" id="GO:0005886">
    <property type="term" value="C:plasma membrane"/>
    <property type="evidence" value="ECO:0007669"/>
    <property type="project" value="UniProtKB-SubCell"/>
</dbReference>
<dbReference type="PANTHER" id="PTHR42755:SF1">
    <property type="entry name" value="3-DEOXY-D-MANNO-OCTULOSONIC ACID TRANSFERASE, MITOCHONDRIAL-RELATED"/>
    <property type="match status" value="1"/>
</dbReference>
<gene>
    <name evidence="12" type="ORF">GZA08_03980</name>
</gene>
<comment type="similarity">
    <text evidence="10">Belongs to the glycosyltransferase group 1 family.</text>
</comment>